<dbReference type="InterPro" id="IPR010131">
    <property type="entry name" value="MdtP/NodT-like"/>
</dbReference>
<evidence type="ECO:0000256" key="7">
    <source>
        <dbReference type="ARBA" id="ARBA00023288"/>
    </source>
</evidence>
<dbReference type="Pfam" id="PF02321">
    <property type="entry name" value="OEP"/>
    <property type="match status" value="2"/>
</dbReference>
<feature type="coiled-coil region" evidence="9">
    <location>
        <begin position="190"/>
        <end position="217"/>
    </location>
</feature>
<evidence type="ECO:0000256" key="8">
    <source>
        <dbReference type="RuleBase" id="RU362097"/>
    </source>
</evidence>
<dbReference type="GO" id="GO:0015562">
    <property type="term" value="F:efflux transmembrane transporter activity"/>
    <property type="evidence" value="ECO:0007669"/>
    <property type="project" value="InterPro"/>
</dbReference>
<accession>A0A1H1YW37</accession>
<evidence type="ECO:0000256" key="6">
    <source>
        <dbReference type="ARBA" id="ARBA00023237"/>
    </source>
</evidence>
<evidence type="ECO:0000256" key="2">
    <source>
        <dbReference type="ARBA" id="ARBA00022452"/>
    </source>
</evidence>
<keyword evidence="11" id="KW-1185">Reference proteome</keyword>
<dbReference type="GO" id="GO:0009279">
    <property type="term" value="C:cell outer membrane"/>
    <property type="evidence" value="ECO:0007669"/>
    <property type="project" value="UniProtKB-SubCell"/>
</dbReference>
<dbReference type="InterPro" id="IPR003423">
    <property type="entry name" value="OMP_efflux"/>
</dbReference>
<sequence>MPPYRTIALVLSASLAAGCMVGPDYKQPDAPLADQYVGKADIAKRSEKPIVILDSWWDGFADPLLARYVTEALKQNLDLAQAQAQVTQARAALGFANATLAPSAGVSGQAARSYQSVETPLGQVLNSTPGYDRYGNSYELNLDASWDIDLFGGLRRNREAAFAQYQASEAGAIATRLAVAAQTADIYTTLRGLQTRLAIAEEQVKTQQELLAKVKLLNMNGLAADYEVRQTEGELAQVKASVPALRTGVDAALNALDVMLGSPPGTHRVELSSNSPIPRAPQLIDIGAPGELLRRRPDLIAAERRLMSANALIGSAISEYYPKFSLGALAGSAATSGGKFFSGTANQSAAFLGLKWRLFDFGRINAQINQAKGQEAEALAYYRKSVLLASEDVENALSALVNREAQTDNLEQGETSLKRARQSSFAAYQSGAASLINVLNADQQLLRASDARAQAQAESTRAAIAVFRALGGGWSPPPELAKR</sequence>
<keyword evidence="5 8" id="KW-0564">Palmitate</keyword>
<keyword evidence="4 8" id="KW-0472">Membrane</keyword>
<evidence type="ECO:0000256" key="3">
    <source>
        <dbReference type="ARBA" id="ARBA00022692"/>
    </source>
</evidence>
<keyword evidence="9" id="KW-0175">Coiled coil</keyword>
<evidence type="ECO:0000256" key="5">
    <source>
        <dbReference type="ARBA" id="ARBA00023139"/>
    </source>
</evidence>
<dbReference type="AlphaFoldDB" id="A0A1H1YW37"/>
<evidence type="ECO:0000313" key="11">
    <source>
        <dbReference type="Proteomes" id="UP000199524"/>
    </source>
</evidence>
<protein>
    <submittedName>
        <fullName evidence="10">Efflux transporter, outer membrane factor (OMF) lipoprotein, NodT family</fullName>
    </submittedName>
</protein>
<gene>
    <name evidence="10" type="ORF">SAMN05216598_4641</name>
</gene>
<keyword evidence="3 8" id="KW-0812">Transmembrane</keyword>
<keyword evidence="2 8" id="KW-1134">Transmembrane beta strand</keyword>
<dbReference type="NCBIfam" id="TIGR01845">
    <property type="entry name" value="outer_NodT"/>
    <property type="match status" value="1"/>
</dbReference>
<evidence type="ECO:0000313" key="10">
    <source>
        <dbReference type="EMBL" id="SDT25156.1"/>
    </source>
</evidence>
<dbReference type="RefSeq" id="WP_090209218.1">
    <property type="nucleotide sequence ID" value="NZ_LT629777.1"/>
</dbReference>
<dbReference type="SUPFAM" id="SSF56954">
    <property type="entry name" value="Outer membrane efflux proteins (OEP)"/>
    <property type="match status" value="1"/>
</dbReference>
<evidence type="ECO:0000256" key="4">
    <source>
        <dbReference type="ARBA" id="ARBA00023136"/>
    </source>
</evidence>
<keyword evidence="7 8" id="KW-0449">Lipoprotein</keyword>
<organism evidence="10 11">
    <name type="scientific">Pseudomonas asplenii</name>
    <dbReference type="NCBI Taxonomy" id="53407"/>
    <lineage>
        <taxon>Bacteria</taxon>
        <taxon>Pseudomonadati</taxon>
        <taxon>Pseudomonadota</taxon>
        <taxon>Gammaproteobacteria</taxon>
        <taxon>Pseudomonadales</taxon>
        <taxon>Pseudomonadaceae</taxon>
        <taxon>Pseudomonas</taxon>
    </lineage>
</organism>
<dbReference type="Gene3D" id="2.20.200.10">
    <property type="entry name" value="Outer membrane efflux proteins (OEP)"/>
    <property type="match status" value="1"/>
</dbReference>
<comment type="similarity">
    <text evidence="1 8">Belongs to the outer membrane factor (OMF) (TC 1.B.17) family.</text>
</comment>
<comment type="subcellular location">
    <subcellularLocation>
        <location evidence="8">Cell outer membrane</location>
        <topology evidence="8">Lipid-anchor</topology>
    </subcellularLocation>
</comment>
<dbReference type="PANTHER" id="PTHR30203:SF25">
    <property type="entry name" value="OUTER MEMBRANE PROTEIN-RELATED"/>
    <property type="match status" value="1"/>
</dbReference>
<evidence type="ECO:0000256" key="1">
    <source>
        <dbReference type="ARBA" id="ARBA00007613"/>
    </source>
</evidence>
<dbReference type="EMBL" id="LT629777">
    <property type="protein sequence ID" value="SDT25156.1"/>
    <property type="molecule type" value="Genomic_DNA"/>
</dbReference>
<name>A0A1H1YW37_9PSED</name>
<evidence type="ECO:0000256" key="9">
    <source>
        <dbReference type="SAM" id="Coils"/>
    </source>
</evidence>
<dbReference type="GeneID" id="300209524"/>
<proteinExistence type="inferred from homology"/>
<dbReference type="Proteomes" id="UP000199524">
    <property type="component" value="Chromosome I"/>
</dbReference>
<dbReference type="PROSITE" id="PS51257">
    <property type="entry name" value="PROKAR_LIPOPROTEIN"/>
    <property type="match status" value="1"/>
</dbReference>
<reference evidence="11" key="1">
    <citation type="submission" date="2016-10" db="EMBL/GenBank/DDBJ databases">
        <authorList>
            <person name="Varghese N."/>
            <person name="Submissions S."/>
        </authorList>
    </citation>
    <scope>NUCLEOTIDE SEQUENCE [LARGE SCALE GENOMIC DNA]</scope>
    <source>
        <strain evidence="11">ATCC 23835</strain>
    </source>
</reference>
<keyword evidence="6" id="KW-0998">Cell outer membrane</keyword>
<dbReference type="PANTHER" id="PTHR30203">
    <property type="entry name" value="OUTER MEMBRANE CATION EFFLUX PROTEIN"/>
    <property type="match status" value="1"/>
</dbReference>
<dbReference type="Gene3D" id="1.20.1600.10">
    <property type="entry name" value="Outer membrane efflux proteins (OEP)"/>
    <property type="match status" value="1"/>
</dbReference>